<dbReference type="SUPFAM" id="SSF52161">
    <property type="entry name" value="Ribosomal protein L13"/>
    <property type="match status" value="1"/>
</dbReference>
<dbReference type="InterPro" id="IPR005822">
    <property type="entry name" value="Ribosomal_uL13"/>
</dbReference>
<evidence type="ECO:0000256" key="2">
    <source>
        <dbReference type="ARBA" id="ARBA00006227"/>
    </source>
</evidence>
<evidence type="ECO:0000256" key="7">
    <source>
        <dbReference type="ARBA" id="ARBA00068950"/>
    </source>
</evidence>
<dbReference type="InterPro" id="IPR036899">
    <property type="entry name" value="Ribosomal_uL13_sf"/>
</dbReference>
<keyword evidence="3" id="KW-0689">Ribosomal protein</keyword>
<dbReference type="FunFam" id="3.90.1180.10:FF:000007">
    <property type="entry name" value="50S ribosomal protein L13"/>
    <property type="match status" value="1"/>
</dbReference>
<dbReference type="HAMAP" id="MF_01366">
    <property type="entry name" value="Ribosomal_uL13"/>
    <property type="match status" value="1"/>
</dbReference>
<dbReference type="GO" id="GO:0003729">
    <property type="term" value="F:mRNA binding"/>
    <property type="evidence" value="ECO:0007669"/>
    <property type="project" value="TreeGrafter"/>
</dbReference>
<evidence type="ECO:0000313" key="8">
    <source>
        <dbReference type="EMBL" id="CDP36949.1"/>
    </source>
</evidence>
<dbReference type="EMBL" id="HG937694">
    <property type="protein sequence ID" value="CDP36949.1"/>
    <property type="molecule type" value="Genomic_DNA"/>
</dbReference>
<dbReference type="Gene3D" id="3.90.1180.10">
    <property type="entry name" value="Ribosomal protein L13"/>
    <property type="match status" value="1"/>
</dbReference>
<reference evidence="8" key="1">
    <citation type="submission" date="2014-02" db="EMBL/GenBank/DDBJ databases">
        <authorList>
            <person name="Genoscope - CEA"/>
        </authorList>
    </citation>
    <scope>NUCLEOTIDE SEQUENCE</scope>
    <source>
        <strain evidence="8">LS3</strain>
    </source>
</reference>
<keyword evidence="4" id="KW-0496">Mitochondrion</keyword>
<dbReference type="GO" id="GO:0003735">
    <property type="term" value="F:structural constituent of ribosome"/>
    <property type="evidence" value="ECO:0007669"/>
    <property type="project" value="InterPro"/>
</dbReference>
<name>A0A060T821_BLAAD</name>
<comment type="function">
    <text evidence="6">Component of the mitochondrial ribosome (mitoribosome), a dedicated translation machinery responsible for the synthesis of mitochondrial genome-encoded proteins, including at least some of the essential transmembrane subunits of the mitochondrial respiratory chain. The mitoribosomes are attached to the mitochondrial inner membrane and translation products are cotranslationally integrated into the membrane.</text>
</comment>
<dbReference type="Pfam" id="PF00572">
    <property type="entry name" value="Ribosomal_L13"/>
    <property type="match status" value="1"/>
</dbReference>
<dbReference type="CDD" id="cd00392">
    <property type="entry name" value="Ribosomal_L13"/>
    <property type="match status" value="1"/>
</dbReference>
<dbReference type="GO" id="GO:0006412">
    <property type="term" value="P:translation"/>
    <property type="evidence" value="ECO:0007669"/>
    <property type="project" value="InterPro"/>
</dbReference>
<dbReference type="NCBIfam" id="TIGR01066">
    <property type="entry name" value="rplM_bact"/>
    <property type="match status" value="1"/>
</dbReference>
<evidence type="ECO:0000256" key="1">
    <source>
        <dbReference type="ARBA" id="ARBA00004173"/>
    </source>
</evidence>
<dbReference type="AlphaFoldDB" id="A0A060T821"/>
<evidence type="ECO:0000256" key="3">
    <source>
        <dbReference type="ARBA" id="ARBA00022980"/>
    </source>
</evidence>
<dbReference type="InterPro" id="IPR005823">
    <property type="entry name" value="Ribosomal_uL13_bac-type"/>
</dbReference>
<accession>A0A060T821</accession>
<comment type="subcellular location">
    <subcellularLocation>
        <location evidence="1">Mitochondrion</location>
    </subcellularLocation>
</comment>
<sequence>MSQYIGRTGLAYARAWHHVDVAQDPRALGRLATSIAGVLMGKHKPIYHPSTDCGDYVVVSNCKYIYATGNKMENKKYYKHSGKPGQLQVQTMEDVLERKGGGEILRRAVLGMLPKNRLRKFRIERLKTFEGSNNPYAQNVFASYDMAPEIKKVREQKQAQATDK</sequence>
<dbReference type="PANTHER" id="PTHR11545">
    <property type="entry name" value="RIBOSOMAL PROTEIN L13"/>
    <property type="match status" value="1"/>
</dbReference>
<comment type="similarity">
    <text evidence="2">Belongs to the universal ribosomal protein uL13 family.</text>
</comment>
<dbReference type="GO" id="GO:0005762">
    <property type="term" value="C:mitochondrial large ribosomal subunit"/>
    <property type="evidence" value="ECO:0007669"/>
    <property type="project" value="TreeGrafter"/>
</dbReference>
<gene>
    <name evidence="8" type="ORF">GNLVRS02_ARAD1D00308g</name>
</gene>
<evidence type="ECO:0000256" key="6">
    <source>
        <dbReference type="ARBA" id="ARBA00037226"/>
    </source>
</evidence>
<evidence type="ECO:0000256" key="5">
    <source>
        <dbReference type="ARBA" id="ARBA00023274"/>
    </source>
</evidence>
<protein>
    <recommendedName>
        <fullName evidence="7">Large ribosomal subunit protein uL13m</fullName>
    </recommendedName>
</protein>
<dbReference type="PhylomeDB" id="A0A060T821"/>
<organism evidence="8">
    <name type="scientific">Blastobotrys adeninivorans</name>
    <name type="common">Yeast</name>
    <name type="synonym">Arxula adeninivorans</name>
    <dbReference type="NCBI Taxonomy" id="409370"/>
    <lineage>
        <taxon>Eukaryota</taxon>
        <taxon>Fungi</taxon>
        <taxon>Dikarya</taxon>
        <taxon>Ascomycota</taxon>
        <taxon>Saccharomycotina</taxon>
        <taxon>Dipodascomycetes</taxon>
        <taxon>Dipodascales</taxon>
        <taxon>Trichomonascaceae</taxon>
        <taxon>Blastobotrys</taxon>
    </lineage>
</organism>
<reference evidence="8" key="2">
    <citation type="submission" date="2014-06" db="EMBL/GenBank/DDBJ databases">
        <title>The complete genome of Blastobotrys (Arxula) adeninivorans LS3 - a yeast of biotechnological interest.</title>
        <authorList>
            <person name="Kunze G."/>
            <person name="Gaillardin C."/>
            <person name="Czernicka M."/>
            <person name="Durrens P."/>
            <person name="Martin T."/>
            <person name="Boer E."/>
            <person name="Gabaldon T."/>
            <person name="Cruz J."/>
            <person name="Talla E."/>
            <person name="Marck C."/>
            <person name="Goffeau A."/>
            <person name="Barbe V."/>
            <person name="Baret P."/>
            <person name="Baronian K."/>
            <person name="Beier S."/>
            <person name="Bleykasten C."/>
            <person name="Bode R."/>
            <person name="Casaregola S."/>
            <person name="Despons L."/>
            <person name="Fairhead C."/>
            <person name="Giersberg M."/>
            <person name="Gierski P."/>
            <person name="Hahnel U."/>
            <person name="Hartmann A."/>
            <person name="Jankowska D."/>
            <person name="Jubin C."/>
            <person name="Jung P."/>
            <person name="Lafontaine I."/>
            <person name="Leh-Louis V."/>
            <person name="Lemaire M."/>
            <person name="Marcet-Houben M."/>
            <person name="Mascher M."/>
            <person name="Morel G."/>
            <person name="Richard G.-F."/>
            <person name="Riechen J."/>
            <person name="Sacerdot C."/>
            <person name="Sarkar A."/>
            <person name="Savel G."/>
            <person name="Schacherer J."/>
            <person name="Sherman D."/>
            <person name="Straub M.-L."/>
            <person name="Stein N."/>
            <person name="Thierry A."/>
            <person name="Trautwein-Schult A."/>
            <person name="Westhof E."/>
            <person name="Worch S."/>
            <person name="Dujon B."/>
            <person name="Souciet J.-L."/>
            <person name="Wincker P."/>
            <person name="Scholz U."/>
            <person name="Neuveglise N."/>
        </authorList>
    </citation>
    <scope>NUCLEOTIDE SEQUENCE</scope>
    <source>
        <strain evidence="8">LS3</strain>
    </source>
</reference>
<keyword evidence="5" id="KW-0687">Ribonucleoprotein</keyword>
<proteinExistence type="inferred from homology"/>
<dbReference type="PANTHER" id="PTHR11545:SF2">
    <property type="entry name" value="LARGE RIBOSOMAL SUBUNIT PROTEIN UL13M"/>
    <property type="match status" value="1"/>
</dbReference>
<evidence type="ECO:0000256" key="4">
    <source>
        <dbReference type="ARBA" id="ARBA00023128"/>
    </source>
</evidence>
<dbReference type="GO" id="GO:0017148">
    <property type="term" value="P:negative regulation of translation"/>
    <property type="evidence" value="ECO:0007669"/>
    <property type="project" value="TreeGrafter"/>
</dbReference>
<dbReference type="PIRSF" id="PIRSF002181">
    <property type="entry name" value="Ribosomal_L13"/>
    <property type="match status" value="1"/>
</dbReference>